<name>A0A2G8LM24_STIJA</name>
<keyword evidence="2" id="KW-1185">Reference proteome</keyword>
<dbReference type="Proteomes" id="UP000230750">
    <property type="component" value="Unassembled WGS sequence"/>
</dbReference>
<organism evidence="1 2">
    <name type="scientific">Stichopus japonicus</name>
    <name type="common">Sea cucumber</name>
    <dbReference type="NCBI Taxonomy" id="307972"/>
    <lineage>
        <taxon>Eukaryota</taxon>
        <taxon>Metazoa</taxon>
        <taxon>Echinodermata</taxon>
        <taxon>Eleutherozoa</taxon>
        <taxon>Echinozoa</taxon>
        <taxon>Holothuroidea</taxon>
        <taxon>Aspidochirotacea</taxon>
        <taxon>Aspidochirotida</taxon>
        <taxon>Stichopodidae</taxon>
        <taxon>Apostichopus</taxon>
    </lineage>
</organism>
<dbReference type="AlphaFoldDB" id="A0A2G8LM24"/>
<sequence>MSMLDEYIRNDVTIDAVAITTAASPNLVELTTSTGGRLYLQTDSPSSTGLRDALNANSGGAAISDFGTRVQLQLAVAVFGVGDRRMQGSVVIDETVGRLTTFEFTYFHPNPPGRAAVSITVTSPSGQTFHRFSQVYEDDLAFKKVIIRIPDIAEPGEWRYVIYNQDTTVAHDVIVSIASYLSQEGVDPIIISSFLCGLRIGVDNNKEVVVYADVRRRFFPVVGSTVIATVETPIGVPVELQLNDNGAGM</sequence>
<evidence type="ECO:0000313" key="1">
    <source>
        <dbReference type="EMBL" id="PIK61220.1"/>
    </source>
</evidence>
<gene>
    <name evidence="1" type="ORF">BSL78_01863</name>
</gene>
<accession>A0A2G8LM24</accession>
<proteinExistence type="predicted"/>
<dbReference type="EMBL" id="MRZV01000038">
    <property type="protein sequence ID" value="PIK61220.1"/>
    <property type="molecule type" value="Genomic_DNA"/>
</dbReference>
<evidence type="ECO:0000313" key="2">
    <source>
        <dbReference type="Proteomes" id="UP000230750"/>
    </source>
</evidence>
<comment type="caution">
    <text evidence="1">The sequence shown here is derived from an EMBL/GenBank/DDBJ whole genome shotgun (WGS) entry which is preliminary data.</text>
</comment>
<dbReference type="OrthoDB" id="687730at2759"/>
<protein>
    <submittedName>
        <fullName evidence="1">Uncharacterized protein</fullName>
    </submittedName>
</protein>
<reference evidence="1 2" key="1">
    <citation type="journal article" date="2017" name="PLoS Biol.">
        <title>The sea cucumber genome provides insights into morphological evolution and visceral regeneration.</title>
        <authorList>
            <person name="Zhang X."/>
            <person name="Sun L."/>
            <person name="Yuan J."/>
            <person name="Sun Y."/>
            <person name="Gao Y."/>
            <person name="Zhang L."/>
            <person name="Li S."/>
            <person name="Dai H."/>
            <person name="Hamel J.F."/>
            <person name="Liu C."/>
            <person name="Yu Y."/>
            <person name="Liu S."/>
            <person name="Lin W."/>
            <person name="Guo K."/>
            <person name="Jin S."/>
            <person name="Xu P."/>
            <person name="Storey K.B."/>
            <person name="Huan P."/>
            <person name="Zhang T."/>
            <person name="Zhou Y."/>
            <person name="Zhang J."/>
            <person name="Lin C."/>
            <person name="Li X."/>
            <person name="Xing L."/>
            <person name="Huo D."/>
            <person name="Sun M."/>
            <person name="Wang L."/>
            <person name="Mercier A."/>
            <person name="Li F."/>
            <person name="Yang H."/>
            <person name="Xiang J."/>
        </authorList>
    </citation>
    <scope>NUCLEOTIDE SEQUENCE [LARGE SCALE GENOMIC DNA]</scope>
    <source>
        <strain evidence="1">Shaxun</strain>
        <tissue evidence="1">Muscle</tissue>
    </source>
</reference>
<dbReference type="STRING" id="307972.A0A2G8LM24"/>